<evidence type="ECO:0000313" key="3">
    <source>
        <dbReference type="Proteomes" id="UP000002358"/>
    </source>
</evidence>
<dbReference type="KEGG" id="nvi:116415837"/>
<dbReference type="Proteomes" id="UP000002358">
    <property type="component" value="Unassembled WGS sequence"/>
</dbReference>
<name>A0A7M7PVH9_NASVI</name>
<dbReference type="RefSeq" id="XP_031777189.1">
    <property type="nucleotide sequence ID" value="XM_031921329.1"/>
</dbReference>
<feature type="compositionally biased region" description="Basic and acidic residues" evidence="1">
    <location>
        <begin position="23"/>
        <end position="37"/>
    </location>
</feature>
<accession>A0A7M7PVH9</accession>
<dbReference type="OrthoDB" id="6621836at2759"/>
<evidence type="ECO:0000313" key="2">
    <source>
        <dbReference type="EnsemblMetazoa" id="XP_031777128"/>
    </source>
</evidence>
<dbReference type="InParanoid" id="A0A7M7PVH9"/>
<keyword evidence="3" id="KW-1185">Reference proteome</keyword>
<feature type="compositionally biased region" description="Polar residues" evidence="1">
    <location>
        <begin position="39"/>
        <end position="50"/>
    </location>
</feature>
<feature type="region of interest" description="Disordered" evidence="1">
    <location>
        <begin position="22"/>
        <end position="50"/>
    </location>
</feature>
<dbReference type="RefSeq" id="XP_031777128.1">
    <property type="nucleotide sequence ID" value="XM_031921268.2"/>
</dbReference>
<sequence length="327" mass="37185">MHSSDPGVPSFNLHPEIFYHNNGENDIHNANQNHEDNPVNISQESRPSLGSSQFLQSSEETIILSQQSTGSHYKLIGRNYESRQIRGQINVMTERVVSVLDNFIQKLCAFNKRCSRSLNYNTDDLILNKSSYNRYRTIIRKEKAEKIKKLYGNTEINAAVLHWDGKIIPDSIIGKNIDRLPIVVTNGKSEKIIDVPALPDGKGVTQADAIYRALNDWGLKESIKALCCDTNNSNLGYRNGAAVILEQYLDHDLLYLPCRHHIYEIILAGVFAEKLPGTNGPNVPLFKRFHDSWNNIDQSQYESGLHDINHPQLLEQIAHIKLLYKNR</sequence>
<dbReference type="GeneID" id="116415837"/>
<dbReference type="EnsemblMetazoa" id="XM_031921268">
    <property type="protein sequence ID" value="XP_031777128"/>
    <property type="gene ID" value="LOC116415829"/>
</dbReference>
<dbReference type="EnsemblMetazoa" id="XM_031921329">
    <property type="protein sequence ID" value="XP_031777189"/>
    <property type="gene ID" value="LOC116415837"/>
</dbReference>
<proteinExistence type="predicted"/>
<dbReference type="AlphaFoldDB" id="A0A7M7PVH9"/>
<dbReference type="GeneID" id="116415829"/>
<evidence type="ECO:0000256" key="1">
    <source>
        <dbReference type="SAM" id="MobiDB-lite"/>
    </source>
</evidence>
<protein>
    <submittedName>
        <fullName evidence="2">Uncharacterized protein</fullName>
    </submittedName>
</protein>
<dbReference type="KEGG" id="nvi:116415829"/>
<reference evidence="2" key="1">
    <citation type="submission" date="2021-01" db="UniProtKB">
        <authorList>
            <consortium name="EnsemblMetazoa"/>
        </authorList>
    </citation>
    <scope>IDENTIFICATION</scope>
</reference>
<organism evidence="2 3">
    <name type="scientific">Nasonia vitripennis</name>
    <name type="common">Parasitic wasp</name>
    <dbReference type="NCBI Taxonomy" id="7425"/>
    <lineage>
        <taxon>Eukaryota</taxon>
        <taxon>Metazoa</taxon>
        <taxon>Ecdysozoa</taxon>
        <taxon>Arthropoda</taxon>
        <taxon>Hexapoda</taxon>
        <taxon>Insecta</taxon>
        <taxon>Pterygota</taxon>
        <taxon>Neoptera</taxon>
        <taxon>Endopterygota</taxon>
        <taxon>Hymenoptera</taxon>
        <taxon>Apocrita</taxon>
        <taxon>Proctotrupomorpha</taxon>
        <taxon>Chalcidoidea</taxon>
        <taxon>Pteromalidae</taxon>
        <taxon>Pteromalinae</taxon>
        <taxon>Nasonia</taxon>
    </lineage>
</organism>